<proteinExistence type="predicted"/>
<dbReference type="RefSeq" id="WP_066494197.1">
    <property type="nucleotide sequence ID" value="NZ_BJMO01000013.1"/>
</dbReference>
<keyword evidence="2" id="KW-0670">Pyruvate</keyword>
<reference evidence="2 3" key="1">
    <citation type="submission" date="2016-02" db="EMBL/GenBank/DDBJ databases">
        <title>Complete genome of Sinomonas atrocyanea KCTC 3377.</title>
        <authorList>
            <person name="Kim K.M."/>
        </authorList>
    </citation>
    <scope>NUCLEOTIDE SEQUENCE [LARGE SCALE GENOMIC DNA]</scope>
    <source>
        <strain evidence="2 3">KCTC 3377</strain>
    </source>
</reference>
<dbReference type="EMBL" id="CP014518">
    <property type="protein sequence ID" value="AMM30775.1"/>
    <property type="molecule type" value="Genomic_DNA"/>
</dbReference>
<dbReference type="OrthoDB" id="4196751at2"/>
<feature type="transmembrane region" description="Helical" evidence="1">
    <location>
        <begin position="45"/>
        <end position="67"/>
    </location>
</feature>
<dbReference type="Proteomes" id="UP000070134">
    <property type="component" value="Chromosome"/>
</dbReference>
<evidence type="ECO:0000313" key="2">
    <source>
        <dbReference type="EMBL" id="AMM30775.1"/>
    </source>
</evidence>
<dbReference type="KEGG" id="satk:SA2016_0070"/>
<evidence type="ECO:0000256" key="1">
    <source>
        <dbReference type="SAM" id="Phobius"/>
    </source>
</evidence>
<accession>A0A126ZWG9</accession>
<keyword evidence="3" id="KW-1185">Reference proteome</keyword>
<keyword evidence="1" id="KW-0812">Transmembrane</keyword>
<evidence type="ECO:0000313" key="3">
    <source>
        <dbReference type="Proteomes" id="UP000070134"/>
    </source>
</evidence>
<name>A0A126ZWG9_9MICC</name>
<keyword evidence="2" id="KW-0413">Isomerase</keyword>
<dbReference type="AlphaFoldDB" id="A0A126ZWG9"/>
<protein>
    <submittedName>
        <fullName evidence="2">Maleylpyruvate isomerase</fullName>
    </submittedName>
</protein>
<dbReference type="GO" id="GO:0016853">
    <property type="term" value="F:isomerase activity"/>
    <property type="evidence" value="ECO:0007669"/>
    <property type="project" value="UniProtKB-KW"/>
</dbReference>
<dbReference type="STRING" id="37927.SA2016_0070"/>
<gene>
    <name evidence="2" type="ORF">SA2016_0070</name>
</gene>
<keyword evidence="1" id="KW-0472">Membrane</keyword>
<dbReference type="PATRIC" id="fig|37927.3.peg.72"/>
<organism evidence="2 3">
    <name type="scientific">Sinomonas atrocyanea</name>
    <dbReference type="NCBI Taxonomy" id="37927"/>
    <lineage>
        <taxon>Bacteria</taxon>
        <taxon>Bacillati</taxon>
        <taxon>Actinomycetota</taxon>
        <taxon>Actinomycetes</taxon>
        <taxon>Micrococcales</taxon>
        <taxon>Micrococcaceae</taxon>
        <taxon>Sinomonas</taxon>
    </lineage>
</organism>
<keyword evidence="1" id="KW-1133">Transmembrane helix</keyword>
<sequence length="175" mass="19992">MEPTAAEILDGYGRACDQLEEFLVEAGPDGLSRGSSGTRWSNEQLLFHMVFGYMVVRALLPLVRVVARLPVPARRAFAAALDASAAPFDWVNYWGSCAAALVYGRRRMARKLRSTTAALARSLRGEDELSLRRWMPFPRRWDPFFTDHMTLRDVYAYPTRHFDFHARQLTLRAPE</sequence>